<dbReference type="InterPro" id="IPR000182">
    <property type="entry name" value="GNAT_dom"/>
</dbReference>
<keyword evidence="3" id="KW-1185">Reference proteome</keyword>
<dbReference type="EMBL" id="JBHLXH010000001">
    <property type="protein sequence ID" value="MFC0222458.1"/>
    <property type="molecule type" value="Genomic_DNA"/>
</dbReference>
<evidence type="ECO:0000259" key="1">
    <source>
        <dbReference type="PROSITE" id="PS51186"/>
    </source>
</evidence>
<dbReference type="CDD" id="cd04301">
    <property type="entry name" value="NAT_SF"/>
    <property type="match status" value="1"/>
</dbReference>
<dbReference type="RefSeq" id="WP_378518110.1">
    <property type="nucleotide sequence ID" value="NZ_CBCSDI010000019.1"/>
</dbReference>
<dbReference type="GO" id="GO:0016746">
    <property type="term" value="F:acyltransferase activity"/>
    <property type="evidence" value="ECO:0007669"/>
    <property type="project" value="UniProtKB-KW"/>
</dbReference>
<dbReference type="InterPro" id="IPR016181">
    <property type="entry name" value="Acyl_CoA_acyltransferase"/>
</dbReference>
<proteinExistence type="predicted"/>
<organism evidence="2 3">
    <name type="scientific">Nocardioides zeicaulis</name>
    <dbReference type="NCBI Taxonomy" id="1776857"/>
    <lineage>
        <taxon>Bacteria</taxon>
        <taxon>Bacillati</taxon>
        <taxon>Actinomycetota</taxon>
        <taxon>Actinomycetes</taxon>
        <taxon>Propionibacteriales</taxon>
        <taxon>Nocardioidaceae</taxon>
        <taxon>Nocardioides</taxon>
    </lineage>
</organism>
<gene>
    <name evidence="2" type="ORF">ACFFJG_08195</name>
</gene>
<name>A0ABV6E0M4_9ACTN</name>
<evidence type="ECO:0000313" key="3">
    <source>
        <dbReference type="Proteomes" id="UP001589698"/>
    </source>
</evidence>
<dbReference type="SUPFAM" id="SSF55729">
    <property type="entry name" value="Acyl-CoA N-acyltransferases (Nat)"/>
    <property type="match status" value="1"/>
</dbReference>
<dbReference type="Pfam" id="PF00583">
    <property type="entry name" value="Acetyltransf_1"/>
    <property type="match status" value="1"/>
</dbReference>
<dbReference type="EC" id="2.3.1.-" evidence="2"/>
<protein>
    <submittedName>
        <fullName evidence="2">GNAT family N-acetyltransferase</fullName>
        <ecNumber evidence="2">2.3.1.-</ecNumber>
    </submittedName>
</protein>
<sequence length="261" mass="28022">MSIDLLAAYDDQLRREGEVGNADALVEHGPLLWAVFHHGGFVTYRDLGGAEGAALDTLVEETVAHYRDETAVESFEWKTRGHDLPADLGQRLEAHGLVPEPRETVMVGEAALLALDVPLDPGVVVRRIDPGPDAEADVTRMLEAQESVFGTGRGPSVASSLAELEAGTSEFWIAEADGRVVCGGRLTPVEGTDFAGIWGGATLPDYRGRGIYRALLAARARSAVARGIHLIHSDSTDMSRPILERSGLVAVTTTTPYVWTR</sequence>
<feature type="domain" description="N-acetyltransferase" evidence="1">
    <location>
        <begin position="123"/>
        <end position="261"/>
    </location>
</feature>
<dbReference type="Gene3D" id="3.40.630.30">
    <property type="match status" value="1"/>
</dbReference>
<keyword evidence="2" id="KW-0808">Transferase</keyword>
<dbReference type="Proteomes" id="UP001589698">
    <property type="component" value="Unassembled WGS sequence"/>
</dbReference>
<comment type="caution">
    <text evidence="2">The sequence shown here is derived from an EMBL/GenBank/DDBJ whole genome shotgun (WGS) entry which is preliminary data.</text>
</comment>
<accession>A0ABV6E0M4</accession>
<dbReference type="PROSITE" id="PS51186">
    <property type="entry name" value="GNAT"/>
    <property type="match status" value="1"/>
</dbReference>
<reference evidence="2 3" key="1">
    <citation type="submission" date="2024-09" db="EMBL/GenBank/DDBJ databases">
        <authorList>
            <person name="Sun Q."/>
            <person name="Mori K."/>
        </authorList>
    </citation>
    <scope>NUCLEOTIDE SEQUENCE [LARGE SCALE GENOMIC DNA]</scope>
    <source>
        <strain evidence="2 3">CCM 8654</strain>
    </source>
</reference>
<evidence type="ECO:0000313" key="2">
    <source>
        <dbReference type="EMBL" id="MFC0222458.1"/>
    </source>
</evidence>
<keyword evidence="2" id="KW-0012">Acyltransferase</keyword>